<gene>
    <name evidence="2" type="ORF">PHISCL_08165</name>
</gene>
<feature type="region of interest" description="Disordered" evidence="1">
    <location>
        <begin position="107"/>
        <end position="137"/>
    </location>
</feature>
<name>A0A3A2ZB76_9EURO</name>
<reference evidence="3" key="1">
    <citation type="submission" date="2017-02" db="EMBL/GenBank/DDBJ databases">
        <authorList>
            <person name="Tafer H."/>
            <person name="Lopandic K."/>
        </authorList>
    </citation>
    <scope>NUCLEOTIDE SEQUENCE [LARGE SCALE GENOMIC DNA]</scope>
    <source>
        <strain evidence="3">CBS 366.77</strain>
    </source>
</reference>
<comment type="caution">
    <text evidence="2">The sequence shown here is derived from an EMBL/GenBank/DDBJ whole genome shotgun (WGS) entry which is preliminary data.</text>
</comment>
<organism evidence="2 3">
    <name type="scientific">Aspergillus sclerotialis</name>
    <dbReference type="NCBI Taxonomy" id="2070753"/>
    <lineage>
        <taxon>Eukaryota</taxon>
        <taxon>Fungi</taxon>
        <taxon>Dikarya</taxon>
        <taxon>Ascomycota</taxon>
        <taxon>Pezizomycotina</taxon>
        <taxon>Eurotiomycetes</taxon>
        <taxon>Eurotiomycetidae</taxon>
        <taxon>Eurotiales</taxon>
        <taxon>Aspergillaceae</taxon>
        <taxon>Aspergillus</taxon>
        <taxon>Aspergillus subgen. Polypaecilum</taxon>
    </lineage>
</organism>
<proteinExistence type="predicted"/>
<dbReference type="EMBL" id="MVGC01000399">
    <property type="protein sequence ID" value="RJE19503.1"/>
    <property type="molecule type" value="Genomic_DNA"/>
</dbReference>
<accession>A0A3A2ZB76</accession>
<sequence>MPPGWHQWGDGDGNVWGHIEDVQRLDTRDQWPARSADVGYRLPVFVMLLQTHSPDLHSSAEPRPFRTPSPTVGRLTWHGASHSVNDPGVQPERIPLRSRIANLFRRMKKTKKSNNEDVEPGAVNTDEHSQDEDNDRPSRLSRIGYWILGHIPLLFRSTI</sequence>
<evidence type="ECO:0000313" key="3">
    <source>
        <dbReference type="Proteomes" id="UP000266188"/>
    </source>
</evidence>
<evidence type="ECO:0000256" key="1">
    <source>
        <dbReference type="SAM" id="MobiDB-lite"/>
    </source>
</evidence>
<protein>
    <submittedName>
        <fullName evidence="2">Uncharacterized protein</fullName>
    </submittedName>
</protein>
<dbReference type="Proteomes" id="UP000266188">
    <property type="component" value="Unassembled WGS sequence"/>
</dbReference>
<dbReference type="AlphaFoldDB" id="A0A3A2ZB76"/>
<evidence type="ECO:0000313" key="2">
    <source>
        <dbReference type="EMBL" id="RJE19503.1"/>
    </source>
</evidence>
<keyword evidence="3" id="KW-1185">Reference proteome</keyword>